<evidence type="ECO:0000256" key="3">
    <source>
        <dbReference type="ARBA" id="ARBA00022722"/>
    </source>
</evidence>
<dbReference type="Gene3D" id="3.40.390.30">
    <property type="entry name" value="Metalloproteases ('zincins'), catalytic domain"/>
    <property type="match status" value="1"/>
</dbReference>
<dbReference type="HAMAP" id="MF_00009">
    <property type="entry name" value="Endoribonucl_YbeY"/>
    <property type="match status" value="1"/>
</dbReference>
<dbReference type="InterPro" id="IPR020549">
    <property type="entry name" value="YbeY_CS"/>
</dbReference>
<keyword evidence="3 8" id="KW-0540">Nuclease</keyword>
<dbReference type="EMBL" id="CP136865">
    <property type="protein sequence ID" value="WOJ98107.1"/>
    <property type="molecule type" value="Genomic_DNA"/>
</dbReference>
<evidence type="ECO:0000256" key="5">
    <source>
        <dbReference type="ARBA" id="ARBA00022759"/>
    </source>
</evidence>
<keyword evidence="8" id="KW-0963">Cytoplasm</keyword>
<dbReference type="RefSeq" id="WP_407329302.1">
    <property type="nucleotide sequence ID" value="NZ_CP136865.1"/>
</dbReference>
<dbReference type="NCBIfam" id="TIGR00043">
    <property type="entry name" value="rRNA maturation RNase YbeY"/>
    <property type="match status" value="1"/>
</dbReference>
<comment type="subcellular location">
    <subcellularLocation>
        <location evidence="8">Cytoplasm</location>
    </subcellularLocation>
</comment>
<dbReference type="InterPro" id="IPR002036">
    <property type="entry name" value="YbeY"/>
</dbReference>
<sequence length="166" mass="18317">MLTLDVFRETVEQSPDDQTLLRAAETALALGTTEPDKHWEAGLRIVDIAEMRQLNSQYRGKDKPTNVLSFPADLPPDVTVDLLGDIVICAPVVEEEAATQEKPLAAHWDHMLIHGVLHLLGFDHESDAEATHMESLETRALATLGWPCPYHANSAFLAEPLTEGSR</sequence>
<dbReference type="PROSITE" id="PS01306">
    <property type="entry name" value="UPF0054"/>
    <property type="match status" value="1"/>
</dbReference>
<dbReference type="EC" id="3.1.-.-" evidence="8"/>
<reference evidence="9 10" key="1">
    <citation type="submission" date="2023-10" db="EMBL/GenBank/DDBJ databases">
        <title>Two novel species belonging to the OM43/NOR5 clade.</title>
        <authorList>
            <person name="Park M."/>
        </authorList>
    </citation>
    <scope>NUCLEOTIDE SEQUENCE [LARGE SCALE GENOMIC DNA]</scope>
    <source>
        <strain evidence="9 10">IMCC45268</strain>
    </source>
</reference>
<keyword evidence="8" id="KW-0698">rRNA processing</keyword>
<organism evidence="9 10">
    <name type="scientific">Congregibacter brevis</name>
    <dbReference type="NCBI Taxonomy" id="3081201"/>
    <lineage>
        <taxon>Bacteria</taxon>
        <taxon>Pseudomonadati</taxon>
        <taxon>Pseudomonadota</taxon>
        <taxon>Gammaproteobacteria</taxon>
        <taxon>Cellvibrionales</taxon>
        <taxon>Halieaceae</taxon>
        <taxon>Congregibacter</taxon>
    </lineage>
</organism>
<dbReference type="PANTHER" id="PTHR46986">
    <property type="entry name" value="ENDORIBONUCLEASE YBEY, CHLOROPLASTIC"/>
    <property type="match status" value="1"/>
</dbReference>
<evidence type="ECO:0000256" key="6">
    <source>
        <dbReference type="ARBA" id="ARBA00022801"/>
    </source>
</evidence>
<dbReference type="Pfam" id="PF02130">
    <property type="entry name" value="YbeY"/>
    <property type="match status" value="1"/>
</dbReference>
<evidence type="ECO:0000313" key="9">
    <source>
        <dbReference type="EMBL" id="WOJ98107.1"/>
    </source>
</evidence>
<dbReference type="SUPFAM" id="SSF55486">
    <property type="entry name" value="Metalloproteases ('zincins'), catalytic domain"/>
    <property type="match status" value="1"/>
</dbReference>
<feature type="binding site" evidence="8">
    <location>
        <position position="114"/>
    </location>
    <ligand>
        <name>Zn(2+)</name>
        <dbReference type="ChEBI" id="CHEBI:29105"/>
        <note>catalytic</note>
    </ligand>
</feature>
<protein>
    <recommendedName>
        <fullName evidence="8">Endoribonuclease YbeY</fullName>
        <ecNumber evidence="8">3.1.-.-</ecNumber>
    </recommendedName>
</protein>
<comment type="cofactor">
    <cofactor evidence="8">
        <name>Zn(2+)</name>
        <dbReference type="ChEBI" id="CHEBI:29105"/>
    </cofactor>
    <text evidence="8">Binds 1 zinc ion.</text>
</comment>
<evidence type="ECO:0000313" key="10">
    <source>
        <dbReference type="Proteomes" id="UP001626549"/>
    </source>
</evidence>
<comment type="similarity">
    <text evidence="1 8">Belongs to the endoribonuclease YbeY family.</text>
</comment>
<evidence type="ECO:0000256" key="4">
    <source>
        <dbReference type="ARBA" id="ARBA00022723"/>
    </source>
</evidence>
<keyword evidence="7 8" id="KW-0862">Zinc</keyword>
<evidence type="ECO:0000256" key="7">
    <source>
        <dbReference type="ARBA" id="ARBA00022833"/>
    </source>
</evidence>
<name>A0ABZ0IEY2_9GAMM</name>
<feature type="binding site" evidence="8">
    <location>
        <position position="124"/>
    </location>
    <ligand>
        <name>Zn(2+)</name>
        <dbReference type="ChEBI" id="CHEBI:29105"/>
        <note>catalytic</note>
    </ligand>
</feature>
<proteinExistence type="inferred from homology"/>
<accession>A0ABZ0IEY2</accession>
<gene>
    <name evidence="8 9" type="primary">ybeY</name>
    <name evidence="9" type="ORF">R0137_05900</name>
</gene>
<dbReference type="PANTHER" id="PTHR46986:SF1">
    <property type="entry name" value="ENDORIBONUCLEASE YBEY, CHLOROPLASTIC"/>
    <property type="match status" value="1"/>
</dbReference>
<evidence type="ECO:0000256" key="1">
    <source>
        <dbReference type="ARBA" id="ARBA00010875"/>
    </source>
</evidence>
<keyword evidence="2 8" id="KW-0690">Ribosome biogenesis</keyword>
<dbReference type="InterPro" id="IPR023091">
    <property type="entry name" value="MetalPrtase_cat_dom_sf_prd"/>
</dbReference>
<feature type="binding site" evidence="8">
    <location>
        <position position="118"/>
    </location>
    <ligand>
        <name>Zn(2+)</name>
        <dbReference type="ChEBI" id="CHEBI:29105"/>
        <note>catalytic</note>
    </ligand>
</feature>
<dbReference type="Proteomes" id="UP001626549">
    <property type="component" value="Chromosome"/>
</dbReference>
<keyword evidence="6 8" id="KW-0378">Hydrolase</keyword>
<comment type="function">
    <text evidence="8">Single strand-specific metallo-endoribonuclease involved in late-stage 70S ribosome quality control and in maturation of the 3' terminus of the 16S rRNA.</text>
</comment>
<evidence type="ECO:0000256" key="8">
    <source>
        <dbReference type="HAMAP-Rule" id="MF_00009"/>
    </source>
</evidence>
<keyword evidence="10" id="KW-1185">Reference proteome</keyword>
<evidence type="ECO:0000256" key="2">
    <source>
        <dbReference type="ARBA" id="ARBA00022517"/>
    </source>
</evidence>
<keyword evidence="4 8" id="KW-0479">Metal-binding</keyword>
<keyword evidence="5 8" id="KW-0255">Endonuclease</keyword>